<feature type="compositionally biased region" description="Basic residues" evidence="2">
    <location>
        <begin position="746"/>
        <end position="761"/>
    </location>
</feature>
<feature type="compositionally biased region" description="Basic residues" evidence="2">
    <location>
        <begin position="780"/>
        <end position="793"/>
    </location>
</feature>
<feature type="domain" description="BMERB" evidence="3">
    <location>
        <begin position="573"/>
        <end position="728"/>
    </location>
</feature>
<dbReference type="PANTHER" id="PTHR23167">
    <property type="entry name" value="CALPONIN HOMOLOGY DOMAIN-CONTAINING PROTEIN DDB_G0272472-RELATED"/>
    <property type="match status" value="1"/>
</dbReference>
<feature type="compositionally biased region" description="Basic and acidic residues" evidence="2">
    <location>
        <begin position="389"/>
        <end position="399"/>
    </location>
</feature>
<evidence type="ECO:0000256" key="2">
    <source>
        <dbReference type="SAM" id="MobiDB-lite"/>
    </source>
</evidence>
<gene>
    <name evidence="4" type="ORF">g.23993</name>
</gene>
<protein>
    <recommendedName>
        <fullName evidence="3">BMERB domain-containing protein</fullName>
    </recommendedName>
</protein>
<organism evidence="4">
    <name type="scientific">Clastoptera arizonana</name>
    <name type="common">Arizona spittle bug</name>
    <dbReference type="NCBI Taxonomy" id="38151"/>
    <lineage>
        <taxon>Eukaryota</taxon>
        <taxon>Metazoa</taxon>
        <taxon>Ecdysozoa</taxon>
        <taxon>Arthropoda</taxon>
        <taxon>Hexapoda</taxon>
        <taxon>Insecta</taxon>
        <taxon>Pterygota</taxon>
        <taxon>Neoptera</taxon>
        <taxon>Paraneoptera</taxon>
        <taxon>Hemiptera</taxon>
        <taxon>Auchenorrhyncha</taxon>
        <taxon>Cercopoidea</taxon>
        <taxon>Clastopteridae</taxon>
        <taxon>Clastoptera</taxon>
    </lineage>
</organism>
<sequence>MTEEEIGDKGGGTIFETKSVNIVNENISSLDKDIQLSNPLETDDSLISLRSASLVGVRRMMFENISHTDDEKLPKLKRQSYEKYFPESQVKCDITSDFSAKNSSENSVCLNVSAVSTESNDEDKNNFIIEPSLDKRRFSDISYIDRESDQDDSSNGESNRAAEKNAPFKTKSNDNKESELNVESVTLVLEKTEETDKNLDKIEDNSITSHKEDKGTEISDTLSLLNPLENLTKQILAVELTDDDTEGGEENNLVEASNDVVLDKNIVEAKNEFCLEQNTIEAKNDILCQDVKIQGSNEYIYTDKIDRQSPRPVPADIINIQDIPIPPARGKHKEKETNIQSTSQKPTDHDYPESLNPFGDDDDEENDDNKIKNESTNPFNSDDDDDDNDKEKSVSERPTPHQRKLLQPPKISLNPFGSDSEEEFSDENHSATPVPKPRTIRTPEPSPLPRNKMRGSSNSIGSLTSLASRKKKPAPLPPSQNTISRKARLAPKPPVDSRSSSPQPPPLPLTSPPSSPTLSLKYIPSGPQSLEKIDKDYVNRQRQNSETSSISSFIPHKSTYGQWKRKKGPAPALPIPQRRQVKPMPIKDIRQELDDIEIKQQELERQGVKLEQTIRDKFEQETSLTPYVEEMVLQLFELVNEKNDLFRRQAELMYLRRQHNLEEEHAELEYQIRCLMLCPDHNKTDSDKEREEELIQRLVEVVERRDEIIQCLEMDRLRETEEDRSVNKQLGIFSAAVGSELDMRTKPLKKGKKNKKDKRASKRDTLDVDKDLDEQDVERKKHKKKWFTLHHKM</sequence>
<feature type="region of interest" description="Disordered" evidence="2">
    <location>
        <begin position="744"/>
        <end position="793"/>
    </location>
</feature>
<accession>A0A1B6C280</accession>
<feature type="compositionally biased region" description="Pro residues" evidence="2">
    <location>
        <begin position="502"/>
        <end position="515"/>
    </location>
</feature>
<evidence type="ECO:0000259" key="3">
    <source>
        <dbReference type="PROSITE" id="PS51848"/>
    </source>
</evidence>
<feature type="compositionally biased region" description="Polar residues" evidence="2">
    <location>
        <begin position="454"/>
        <end position="467"/>
    </location>
</feature>
<evidence type="ECO:0000313" key="4">
    <source>
        <dbReference type="EMBL" id="JAS07627.1"/>
    </source>
</evidence>
<dbReference type="InterPro" id="IPR050540">
    <property type="entry name" value="F-actin_Monoox_Mical"/>
</dbReference>
<reference evidence="4" key="1">
    <citation type="submission" date="2015-12" db="EMBL/GenBank/DDBJ databases">
        <title>De novo transcriptome assembly of four potential Pierce s Disease insect vectors from Arizona vineyards.</title>
        <authorList>
            <person name="Tassone E.E."/>
        </authorList>
    </citation>
    <scope>NUCLEOTIDE SEQUENCE</scope>
</reference>
<feature type="region of interest" description="Disordered" evidence="2">
    <location>
        <begin position="145"/>
        <end position="179"/>
    </location>
</feature>
<proteinExistence type="predicted"/>
<dbReference type="PANTHER" id="PTHR23167:SF84">
    <property type="entry name" value="ALPHA ACTININ 3-RELATED"/>
    <property type="match status" value="1"/>
</dbReference>
<feature type="coiled-coil region" evidence="1">
    <location>
        <begin position="586"/>
        <end position="613"/>
    </location>
</feature>
<dbReference type="InterPro" id="IPR022735">
    <property type="entry name" value="bMERB_dom"/>
</dbReference>
<keyword evidence="1" id="KW-0175">Coiled coil</keyword>
<dbReference type="SMART" id="SM01203">
    <property type="entry name" value="DUF3585"/>
    <property type="match status" value="1"/>
</dbReference>
<dbReference type="EMBL" id="GEDC01029671">
    <property type="protein sequence ID" value="JAS07627.1"/>
    <property type="molecule type" value="Transcribed_RNA"/>
</dbReference>
<dbReference type="Pfam" id="PF12130">
    <property type="entry name" value="bMERB_dom"/>
    <property type="match status" value="1"/>
</dbReference>
<evidence type="ECO:0000256" key="1">
    <source>
        <dbReference type="SAM" id="Coils"/>
    </source>
</evidence>
<feature type="region of interest" description="Disordered" evidence="2">
    <location>
        <begin position="321"/>
        <end position="530"/>
    </location>
</feature>
<dbReference type="AlphaFoldDB" id="A0A1B6C280"/>
<name>A0A1B6C280_9HEMI</name>
<dbReference type="PROSITE" id="PS51848">
    <property type="entry name" value="BMERB"/>
    <property type="match status" value="1"/>
</dbReference>